<proteinExistence type="predicted"/>
<evidence type="ECO:0000313" key="2">
    <source>
        <dbReference type="Proteomes" id="UP000824120"/>
    </source>
</evidence>
<evidence type="ECO:0000313" key="1">
    <source>
        <dbReference type="EMBL" id="KAG5576907.1"/>
    </source>
</evidence>
<gene>
    <name evidence="1" type="ORF">H5410_057041</name>
</gene>
<dbReference type="AlphaFoldDB" id="A0A9J5WLV6"/>
<dbReference type="Proteomes" id="UP000824120">
    <property type="component" value="Chromosome 11"/>
</dbReference>
<keyword evidence="2" id="KW-1185">Reference proteome</keyword>
<organism evidence="1 2">
    <name type="scientific">Solanum commersonii</name>
    <name type="common">Commerson's wild potato</name>
    <name type="synonym">Commerson's nightshade</name>
    <dbReference type="NCBI Taxonomy" id="4109"/>
    <lineage>
        <taxon>Eukaryota</taxon>
        <taxon>Viridiplantae</taxon>
        <taxon>Streptophyta</taxon>
        <taxon>Embryophyta</taxon>
        <taxon>Tracheophyta</taxon>
        <taxon>Spermatophyta</taxon>
        <taxon>Magnoliopsida</taxon>
        <taxon>eudicotyledons</taxon>
        <taxon>Gunneridae</taxon>
        <taxon>Pentapetalae</taxon>
        <taxon>asterids</taxon>
        <taxon>lamiids</taxon>
        <taxon>Solanales</taxon>
        <taxon>Solanaceae</taxon>
        <taxon>Solanoideae</taxon>
        <taxon>Solaneae</taxon>
        <taxon>Solanum</taxon>
    </lineage>
</organism>
<comment type="caution">
    <text evidence="1">The sequence shown here is derived from an EMBL/GenBank/DDBJ whole genome shotgun (WGS) entry which is preliminary data.</text>
</comment>
<protein>
    <submittedName>
        <fullName evidence="1">Uncharacterized protein</fullName>
    </submittedName>
</protein>
<dbReference type="OrthoDB" id="1328733at2759"/>
<reference evidence="1 2" key="1">
    <citation type="submission" date="2020-09" db="EMBL/GenBank/DDBJ databases">
        <title>De no assembly of potato wild relative species, Solanum commersonii.</title>
        <authorList>
            <person name="Cho K."/>
        </authorList>
    </citation>
    <scope>NUCLEOTIDE SEQUENCE [LARGE SCALE GENOMIC DNA]</scope>
    <source>
        <strain evidence="1">LZ3.2</strain>
        <tissue evidence="1">Leaf</tissue>
    </source>
</reference>
<name>A0A9J5WLV6_SOLCO</name>
<dbReference type="EMBL" id="JACXVP010000011">
    <property type="protein sequence ID" value="KAG5576907.1"/>
    <property type="molecule type" value="Genomic_DNA"/>
</dbReference>
<sequence>METTKIYRQVDLAATSQKERERITPNKKHFELIVSQVLSITVFDKKCGNYGIQDLLKSCYTNQNYVETEDPLKTWRYYEFILTYTDSVEIEQIFEENNPDSIQYSKFTIKRILSPFEWFVDHRHTPIFL</sequence>
<accession>A0A9J5WLV6</accession>